<organism evidence="2 3">
    <name type="scientific">Aerococcus urinaeequi</name>
    <dbReference type="NCBI Taxonomy" id="51665"/>
    <lineage>
        <taxon>Bacteria</taxon>
        <taxon>Bacillati</taxon>
        <taxon>Bacillota</taxon>
        <taxon>Bacilli</taxon>
        <taxon>Lactobacillales</taxon>
        <taxon>Aerococcaceae</taxon>
        <taxon>Aerococcus</taxon>
    </lineage>
</organism>
<proteinExistence type="predicted"/>
<feature type="transmembrane region" description="Helical" evidence="1">
    <location>
        <begin position="385"/>
        <end position="402"/>
    </location>
</feature>
<feature type="transmembrane region" description="Helical" evidence="1">
    <location>
        <begin position="179"/>
        <end position="209"/>
    </location>
</feature>
<dbReference type="PANTHER" id="PTHR38454:SF1">
    <property type="entry name" value="INTEGRAL MEMBRANE PROTEIN"/>
    <property type="match status" value="1"/>
</dbReference>
<feature type="transmembrane region" description="Helical" evidence="1">
    <location>
        <begin position="155"/>
        <end position="173"/>
    </location>
</feature>
<dbReference type="Pfam" id="PF09586">
    <property type="entry name" value="YfhO"/>
    <property type="match status" value="1"/>
</dbReference>
<name>A0A7M1KRH2_9LACT</name>
<dbReference type="Proteomes" id="UP000595091">
    <property type="component" value="Chromosome"/>
</dbReference>
<dbReference type="EMBL" id="CP063065">
    <property type="protein sequence ID" value="QOQ78805.1"/>
    <property type="molecule type" value="Genomic_DNA"/>
</dbReference>
<keyword evidence="1" id="KW-0472">Membrane</keyword>
<feature type="transmembrane region" description="Helical" evidence="1">
    <location>
        <begin position="414"/>
        <end position="431"/>
    </location>
</feature>
<feature type="transmembrane region" description="Helical" evidence="1">
    <location>
        <begin position="7"/>
        <end position="28"/>
    </location>
</feature>
<feature type="transmembrane region" description="Helical" evidence="1">
    <location>
        <begin position="328"/>
        <end position="351"/>
    </location>
</feature>
<protein>
    <submittedName>
        <fullName evidence="2">YfhO family protein</fullName>
    </submittedName>
</protein>
<evidence type="ECO:0000313" key="2">
    <source>
        <dbReference type="EMBL" id="QOQ78805.1"/>
    </source>
</evidence>
<gene>
    <name evidence="2" type="ORF">IMX20_07405</name>
</gene>
<accession>A0A7M1KRH2</accession>
<feature type="transmembrane region" description="Helical" evidence="1">
    <location>
        <begin position="230"/>
        <end position="250"/>
    </location>
</feature>
<evidence type="ECO:0000313" key="3">
    <source>
        <dbReference type="Proteomes" id="UP000595091"/>
    </source>
</evidence>
<feature type="transmembrane region" description="Helical" evidence="1">
    <location>
        <begin position="357"/>
        <end position="373"/>
    </location>
</feature>
<feature type="transmembrane region" description="Helical" evidence="1">
    <location>
        <begin position="299"/>
        <end position="316"/>
    </location>
</feature>
<dbReference type="InterPro" id="IPR018580">
    <property type="entry name" value="Uncharacterised_YfhO"/>
</dbReference>
<feature type="transmembrane region" description="Helical" evidence="1">
    <location>
        <begin position="130"/>
        <end position="148"/>
    </location>
</feature>
<dbReference type="PANTHER" id="PTHR38454">
    <property type="entry name" value="INTEGRAL MEMBRANE PROTEIN-RELATED"/>
    <property type="match status" value="1"/>
</dbReference>
<feature type="transmembrane region" description="Helical" evidence="1">
    <location>
        <begin position="102"/>
        <end position="124"/>
    </location>
</feature>
<feature type="transmembrane region" description="Helical" evidence="1">
    <location>
        <begin position="443"/>
        <end position="461"/>
    </location>
</feature>
<keyword evidence="1" id="KW-1133">Transmembrane helix</keyword>
<dbReference type="AlphaFoldDB" id="A0A7M1KRH2"/>
<feature type="transmembrane region" description="Helical" evidence="1">
    <location>
        <begin position="833"/>
        <end position="854"/>
    </location>
</feature>
<feature type="transmembrane region" description="Helical" evidence="1">
    <location>
        <begin position="76"/>
        <end position="95"/>
    </location>
</feature>
<sequence>MKNMKRYWPIILTGILAIVIQGVVYYQLEIAPFGENTILTTDLKGQYISFFSYLKNSLQGEDNLLYSMSKTMGGNMVGLTSYYLLSPLNIIFLFFKLEYFPIAITILTLLKIGLMSSSFTWLMYKKNLPTWGQIVLGISYGLMSYSVVYQQNIMWLDTLILLPLLIWSLDKLVKSGSWILYAITLGYIILLNYYMGFMICIFSSIYFISSLVVNVYEKSNPDSNLSNITVFRNFVIGSVVGGALSMVSLLPSIMSLQGGKAGFTLHEFLNKNQLFTVGEFISKFIPGAYVTSDIQHGLPNIYVFSGILLLCLLFFFNRNINLGNKMQYFVMLLLIFFSLKYSLLNVIWHGFNEPTWFPYRFSFLFTTILLLIAAQQIKYWNIDRITSLFSLFIVIISIYYINVQNFEYITIKKLVLILIVQVILFTLFWRLDKNKGGISRKVILTIIVCITGIETGLNAYITQSKISYQPYEPYSNVVSQYSTIMETLKPNEMSLYRIEKNQHYDNNDPLLLNYPGLSHYSSNETSNILKFMENLGFTRTANWSRYSYGSTSFADSLMGVKYIVSNMPLYNQNLKINDVVTVKENKKYIYMNTSAFPLGFTIQQNKNLNISENDTMASQNRLISEIFDIDHYYKPISSDKIRMEFENVERLNTGTGVILQKIDNEKSGKIHIYIENPDHQTINYYFDGENKYGVDIYHDNEFNNTNLQIKNHTAHSFDSNKDVAKLTLELKGDSIPFDNSYFYYSSYNNLVKMNSYAENNKLELSKVSPTRIEGNLPSSYEGNSLLLTIPYDSGWKVEVDGKKVDTYEYSDALLGIELPSNSKRVSLTFIPEGLIIGVLISSCALISIIILILYKRKSI</sequence>
<evidence type="ECO:0000256" key="1">
    <source>
        <dbReference type="SAM" id="Phobius"/>
    </source>
</evidence>
<keyword evidence="1" id="KW-0812">Transmembrane</keyword>
<reference evidence="2 3" key="1">
    <citation type="submission" date="2020-10" db="EMBL/GenBank/DDBJ databases">
        <title>Plasmid carrying two tetracycline resistance determinant.</title>
        <authorList>
            <person name="Yang Q."/>
        </authorList>
    </citation>
    <scope>NUCLEOTIDE SEQUENCE [LARGE SCALE GENOMIC DNA]</scope>
    <source>
        <strain evidence="2 3">T43</strain>
    </source>
</reference>